<evidence type="ECO:0000313" key="3">
    <source>
        <dbReference type="EMBL" id="ADU39675.1"/>
    </source>
</evidence>
<dbReference type="STRING" id="595537.Varpa_5520"/>
<dbReference type="HOGENOM" id="CLU_997278_0_0_4"/>
<dbReference type="InterPro" id="IPR028983">
    <property type="entry name" value="PA2201-like_C"/>
</dbReference>
<dbReference type="Proteomes" id="UP000008917">
    <property type="component" value="Chromosome"/>
</dbReference>
<sequence length="279" mass="31514">MLGHDMAFKDVRRQSFLDEARAKEREEDLQDRINDFRTEIANTALREGARGSYAWKVASETLELLVLRYTAGSPIENLSRELPSVIEAFDRYIPFDNPRPSEARTLTVTQLEAYVYVMWLLALCKLLGHAELVPKVLSWLDISREFSRGRDGLFESVVERLGQPREATERVLLHPVPYKPLAKTTVAVLEDRPALVKEFFGRLVQGTEGVLLARHAHRPRRVVVLRLLGFRGRIGHSAVGHRRPELSGPLGLSEGSGRLGARESNERVTGCRLGWRASV</sequence>
<protein>
    <recommendedName>
        <fullName evidence="2">PoNi N-terminal domain-containing protein</fullName>
    </recommendedName>
</protein>
<feature type="compositionally biased region" description="Low complexity" evidence="1">
    <location>
        <begin position="246"/>
        <end position="256"/>
    </location>
</feature>
<proteinExistence type="predicted"/>
<evidence type="ECO:0000256" key="1">
    <source>
        <dbReference type="SAM" id="MobiDB-lite"/>
    </source>
</evidence>
<gene>
    <name evidence="3" type="ordered locus">Varpa_5520</name>
</gene>
<feature type="domain" description="PoNi N-terminal" evidence="2">
    <location>
        <begin position="16"/>
        <end position="136"/>
    </location>
</feature>
<reference evidence="3 4" key="2">
    <citation type="journal article" date="2013" name="Genome Announc.">
        <title>Genome of the Root-Associated Plant Growth-Promoting Bacterium Variovorax paradoxus Strain EPS.</title>
        <authorList>
            <person name="Han J.I."/>
            <person name="Spain J.C."/>
            <person name="Leadbetter J.R."/>
            <person name="Ovchinnikova G."/>
            <person name="Goodwin L.A."/>
            <person name="Han C.S."/>
            <person name="Woyke T."/>
            <person name="Davenport K.W."/>
            <person name="Orwin P.M."/>
        </authorList>
    </citation>
    <scope>NUCLEOTIDE SEQUENCE [LARGE SCALE GENOMIC DNA]</scope>
    <source>
        <strain evidence="3 4">EPS</strain>
    </source>
</reference>
<dbReference type="InterPro" id="IPR015024">
    <property type="entry name" value="PoNi_N"/>
</dbReference>
<evidence type="ECO:0000313" key="4">
    <source>
        <dbReference type="Proteomes" id="UP000008917"/>
    </source>
</evidence>
<organism evidence="3 4">
    <name type="scientific">Variovorax paradoxus (strain EPS)</name>
    <dbReference type="NCBI Taxonomy" id="595537"/>
    <lineage>
        <taxon>Bacteria</taxon>
        <taxon>Pseudomonadati</taxon>
        <taxon>Pseudomonadota</taxon>
        <taxon>Betaproteobacteria</taxon>
        <taxon>Burkholderiales</taxon>
        <taxon>Comamonadaceae</taxon>
        <taxon>Variovorax</taxon>
    </lineage>
</organism>
<dbReference type="SUPFAM" id="SSF140731">
    <property type="entry name" value="PA2201 C-terminal domain-like"/>
    <property type="match status" value="1"/>
</dbReference>
<dbReference type="Pfam" id="PF08928">
    <property type="entry name" value="PoNi_N"/>
    <property type="match status" value="1"/>
</dbReference>
<name>E6VAD1_VARPE</name>
<dbReference type="EMBL" id="CP002417">
    <property type="protein sequence ID" value="ADU39675.1"/>
    <property type="molecule type" value="Genomic_DNA"/>
</dbReference>
<accession>E6VAD1</accession>
<reference evidence="4" key="1">
    <citation type="submission" date="2010-12" db="EMBL/GenBank/DDBJ databases">
        <title>Complete sequence of Variovorax paradoxus EPS.</title>
        <authorList>
            <consortium name="US DOE Joint Genome Institute"/>
            <person name="Lucas S."/>
            <person name="Copeland A."/>
            <person name="Lapidus A."/>
            <person name="Cheng J.-F."/>
            <person name="Goodwin L."/>
            <person name="Pitluck S."/>
            <person name="Teshima H."/>
            <person name="Detter J.C."/>
            <person name="Han C."/>
            <person name="Tapia R."/>
            <person name="Land M."/>
            <person name="Hauser L."/>
            <person name="Kyrpides N."/>
            <person name="Ivanova N."/>
            <person name="Ovchinnikova G."/>
            <person name="Orwin P."/>
            <person name="Han J.-I.G."/>
            <person name="Woyke T."/>
        </authorList>
    </citation>
    <scope>NUCLEOTIDE SEQUENCE [LARGE SCALE GENOMIC DNA]</scope>
    <source>
        <strain evidence="4">EPS</strain>
    </source>
</reference>
<dbReference type="KEGG" id="vpe:Varpa_5520"/>
<dbReference type="AlphaFoldDB" id="E6VAD1"/>
<feature type="region of interest" description="Disordered" evidence="1">
    <location>
        <begin position="241"/>
        <end position="263"/>
    </location>
</feature>
<evidence type="ECO:0000259" key="2">
    <source>
        <dbReference type="Pfam" id="PF08928"/>
    </source>
</evidence>
<dbReference type="Gene3D" id="1.10.3920.10">
    <property type="entry name" value="PA2201 C-terminal domain-like"/>
    <property type="match status" value="1"/>
</dbReference>